<dbReference type="InterPro" id="IPR050300">
    <property type="entry name" value="GDXG_lipolytic_enzyme"/>
</dbReference>
<evidence type="ECO:0000313" key="3">
    <source>
        <dbReference type="EMBL" id="RAK67699.1"/>
    </source>
</evidence>
<dbReference type="RefSeq" id="WP_111275308.1">
    <property type="nucleotide sequence ID" value="NZ_QFYS01000002.1"/>
</dbReference>
<dbReference type="Proteomes" id="UP000249524">
    <property type="component" value="Unassembled WGS sequence"/>
</dbReference>
<feature type="domain" description="Alpha/beta hydrolase fold-3" evidence="2">
    <location>
        <begin position="113"/>
        <end position="317"/>
    </location>
</feature>
<dbReference type="SUPFAM" id="SSF53474">
    <property type="entry name" value="alpha/beta-Hydrolases"/>
    <property type="match status" value="1"/>
</dbReference>
<proteinExistence type="predicted"/>
<name>A0A328BMD6_9CAUL</name>
<gene>
    <name evidence="3" type="ORF">DJ019_07290</name>
</gene>
<sequence>MASAAVQRFVARTILSLPSPLLRLMSGGAAVYRAGRTLDPRLQFLAHQARNQPPMDTLSPEEARRGETQAISAVTGDLEPGVRWEPLNVPGQVSDVPARLYRPEPQDPSAPMMVWAHMGGGVIGSLDTSHCFAALLARITRGPVLSVDYRLAPEHRFPAGFEDVLGAYRWARNSAEHYGATGVAIGGDSMGGNFAAILCQELKRLGEPQPRMQLLVYPCTDVASESESMTVFGDAFPLNRAMMDWFMGHYLGPDDDPASPRLSPLREKDLTGLAPAVIATAGFDPLVDQGEAYAKALKAAGVTVRYRCYDSLTHAFAAFTGAIPAADAACREIAGLVRDTYEETRPA</sequence>
<accession>A0A328BMD6</accession>
<keyword evidence="1 3" id="KW-0378">Hydrolase</keyword>
<evidence type="ECO:0000256" key="1">
    <source>
        <dbReference type="ARBA" id="ARBA00022801"/>
    </source>
</evidence>
<reference evidence="3 4" key="1">
    <citation type="submission" date="2018-05" db="EMBL/GenBank/DDBJ databases">
        <authorList>
            <person name="Lanie J.A."/>
            <person name="Ng W.-L."/>
            <person name="Kazmierczak K.M."/>
            <person name="Andrzejewski T.M."/>
            <person name="Davidsen T.M."/>
            <person name="Wayne K.J."/>
            <person name="Tettelin H."/>
            <person name="Glass J.I."/>
            <person name="Rusch D."/>
            <person name="Podicherti R."/>
            <person name="Tsui H.-C.T."/>
            <person name="Winkler M.E."/>
        </authorList>
    </citation>
    <scope>NUCLEOTIDE SEQUENCE [LARGE SCALE GENOMIC DNA]</scope>
    <source>
        <strain evidence="3 4">BUT-10</strain>
    </source>
</reference>
<dbReference type="OrthoDB" id="9806180at2"/>
<dbReference type="EMBL" id="QFYS01000002">
    <property type="protein sequence ID" value="RAK67699.1"/>
    <property type="molecule type" value="Genomic_DNA"/>
</dbReference>
<dbReference type="InterPro" id="IPR029058">
    <property type="entry name" value="AB_hydrolase_fold"/>
</dbReference>
<dbReference type="PANTHER" id="PTHR48081">
    <property type="entry name" value="AB HYDROLASE SUPERFAMILY PROTEIN C4A8.06C"/>
    <property type="match status" value="1"/>
</dbReference>
<keyword evidence="4" id="KW-1185">Reference proteome</keyword>
<dbReference type="GO" id="GO:0016787">
    <property type="term" value="F:hydrolase activity"/>
    <property type="evidence" value="ECO:0007669"/>
    <property type="project" value="UniProtKB-KW"/>
</dbReference>
<protein>
    <submittedName>
        <fullName evidence="3">Alpha/beta hydrolase</fullName>
    </submittedName>
</protein>
<dbReference type="Pfam" id="PF07859">
    <property type="entry name" value="Abhydrolase_3"/>
    <property type="match status" value="1"/>
</dbReference>
<dbReference type="PANTHER" id="PTHR48081:SF8">
    <property type="entry name" value="ALPHA_BETA HYDROLASE FOLD-3 DOMAIN-CONTAINING PROTEIN-RELATED"/>
    <property type="match status" value="1"/>
</dbReference>
<dbReference type="AlphaFoldDB" id="A0A328BMD6"/>
<dbReference type="Gene3D" id="3.40.50.1820">
    <property type="entry name" value="alpha/beta hydrolase"/>
    <property type="match status" value="1"/>
</dbReference>
<comment type="caution">
    <text evidence="3">The sequence shown here is derived from an EMBL/GenBank/DDBJ whole genome shotgun (WGS) entry which is preliminary data.</text>
</comment>
<evidence type="ECO:0000259" key="2">
    <source>
        <dbReference type="Pfam" id="PF07859"/>
    </source>
</evidence>
<evidence type="ECO:0000313" key="4">
    <source>
        <dbReference type="Proteomes" id="UP000249524"/>
    </source>
</evidence>
<organism evidence="3 4">
    <name type="scientific">Phenylobacterium kunshanense</name>
    <dbReference type="NCBI Taxonomy" id="1445034"/>
    <lineage>
        <taxon>Bacteria</taxon>
        <taxon>Pseudomonadati</taxon>
        <taxon>Pseudomonadota</taxon>
        <taxon>Alphaproteobacteria</taxon>
        <taxon>Caulobacterales</taxon>
        <taxon>Caulobacteraceae</taxon>
        <taxon>Phenylobacterium</taxon>
    </lineage>
</organism>
<dbReference type="InterPro" id="IPR013094">
    <property type="entry name" value="AB_hydrolase_3"/>
</dbReference>